<name>A0A8J5N867_HOMAM</name>
<proteinExistence type="predicted"/>
<evidence type="ECO:0000313" key="2">
    <source>
        <dbReference type="Proteomes" id="UP000747542"/>
    </source>
</evidence>
<reference evidence="1" key="1">
    <citation type="journal article" date="2021" name="Sci. Adv.">
        <title>The American lobster genome reveals insights on longevity, neural, and immune adaptations.</title>
        <authorList>
            <person name="Polinski J.M."/>
            <person name="Zimin A.V."/>
            <person name="Clark K.F."/>
            <person name="Kohn A.B."/>
            <person name="Sadowski N."/>
            <person name="Timp W."/>
            <person name="Ptitsyn A."/>
            <person name="Khanna P."/>
            <person name="Romanova D.Y."/>
            <person name="Williams P."/>
            <person name="Greenwood S.J."/>
            <person name="Moroz L.L."/>
            <person name="Walt D.R."/>
            <person name="Bodnar A.G."/>
        </authorList>
    </citation>
    <scope>NUCLEOTIDE SEQUENCE</scope>
    <source>
        <strain evidence="1">GMGI-L3</strain>
    </source>
</reference>
<accession>A0A8J5N867</accession>
<dbReference type="Proteomes" id="UP000747542">
    <property type="component" value="Unassembled WGS sequence"/>
</dbReference>
<dbReference type="EMBL" id="JAHLQT010006946">
    <property type="protein sequence ID" value="KAG7174792.1"/>
    <property type="molecule type" value="Genomic_DNA"/>
</dbReference>
<gene>
    <name evidence="1" type="ORF">Hamer_G022171</name>
</gene>
<dbReference type="AlphaFoldDB" id="A0A8J5N867"/>
<organism evidence="1 2">
    <name type="scientific">Homarus americanus</name>
    <name type="common">American lobster</name>
    <dbReference type="NCBI Taxonomy" id="6706"/>
    <lineage>
        <taxon>Eukaryota</taxon>
        <taxon>Metazoa</taxon>
        <taxon>Ecdysozoa</taxon>
        <taxon>Arthropoda</taxon>
        <taxon>Crustacea</taxon>
        <taxon>Multicrustacea</taxon>
        <taxon>Malacostraca</taxon>
        <taxon>Eumalacostraca</taxon>
        <taxon>Eucarida</taxon>
        <taxon>Decapoda</taxon>
        <taxon>Pleocyemata</taxon>
        <taxon>Astacidea</taxon>
        <taxon>Nephropoidea</taxon>
        <taxon>Nephropidae</taxon>
        <taxon>Homarus</taxon>
    </lineage>
</organism>
<keyword evidence="2" id="KW-1185">Reference proteome</keyword>
<evidence type="ECO:0000313" key="1">
    <source>
        <dbReference type="EMBL" id="KAG7174792.1"/>
    </source>
</evidence>
<sequence>MEYSGPATLADLEADLAISDEIYPLGKVGPLLRCLATKPLPPPNAHWSPFQTVTENLHLLPPKPQRIQRNRPLTVSISTSRPWMI</sequence>
<protein>
    <submittedName>
        <fullName evidence="1">Uncharacterized protein</fullName>
    </submittedName>
</protein>
<comment type="caution">
    <text evidence="1">The sequence shown here is derived from an EMBL/GenBank/DDBJ whole genome shotgun (WGS) entry which is preliminary data.</text>
</comment>